<dbReference type="SUPFAM" id="SSF52218">
    <property type="entry name" value="Flavoproteins"/>
    <property type="match status" value="1"/>
</dbReference>
<dbReference type="Pfam" id="PF00293">
    <property type="entry name" value="NUDIX"/>
    <property type="match status" value="1"/>
</dbReference>
<dbReference type="SUPFAM" id="SSF55811">
    <property type="entry name" value="Nudix"/>
    <property type="match status" value="1"/>
</dbReference>
<gene>
    <name evidence="4" type="ORF">SDC9_17389</name>
</gene>
<accession>A0A644TZI8</accession>
<dbReference type="InterPro" id="IPR000086">
    <property type="entry name" value="NUDIX_hydrolase_dom"/>
</dbReference>
<organism evidence="4">
    <name type="scientific">bioreactor metagenome</name>
    <dbReference type="NCBI Taxonomy" id="1076179"/>
    <lineage>
        <taxon>unclassified sequences</taxon>
        <taxon>metagenomes</taxon>
        <taxon>ecological metagenomes</taxon>
    </lineage>
</organism>
<dbReference type="InterPro" id="IPR029039">
    <property type="entry name" value="Flavoprotein-like_sf"/>
</dbReference>
<dbReference type="AlphaFoldDB" id="A0A644TZI8"/>
<dbReference type="PROSITE" id="PS50902">
    <property type="entry name" value="FLAVODOXIN_LIKE"/>
    <property type="match status" value="1"/>
</dbReference>
<evidence type="ECO:0000259" key="3">
    <source>
        <dbReference type="PROSITE" id="PS51462"/>
    </source>
</evidence>
<evidence type="ECO:0000313" key="4">
    <source>
        <dbReference type="EMBL" id="MPL71612.1"/>
    </source>
</evidence>
<proteinExistence type="predicted"/>
<dbReference type="InterPro" id="IPR052200">
    <property type="entry name" value="Protoporphyrinogen_IX_DH"/>
</dbReference>
<dbReference type="EMBL" id="VSSQ01000060">
    <property type="protein sequence ID" value="MPL71612.1"/>
    <property type="molecule type" value="Genomic_DNA"/>
</dbReference>
<evidence type="ECO:0000259" key="2">
    <source>
        <dbReference type="PROSITE" id="PS50902"/>
    </source>
</evidence>
<dbReference type="InterPro" id="IPR008254">
    <property type="entry name" value="Flavodoxin/NO_synth"/>
</dbReference>
<dbReference type="Gene3D" id="3.40.50.360">
    <property type="match status" value="1"/>
</dbReference>
<keyword evidence="1" id="KW-0812">Transmembrane</keyword>
<dbReference type="PANTHER" id="PTHR38030">
    <property type="entry name" value="PROTOPORPHYRINOGEN IX DEHYDROGENASE [MENAQUINONE]"/>
    <property type="match status" value="1"/>
</dbReference>
<protein>
    <recommendedName>
        <fullName evidence="5">Nudix hydrolase domain-containing protein</fullName>
    </recommendedName>
</protein>
<name>A0A644TZI8_9ZZZZ</name>
<dbReference type="InterPro" id="IPR015797">
    <property type="entry name" value="NUDIX_hydrolase-like_dom_sf"/>
</dbReference>
<dbReference type="Gene3D" id="3.90.79.10">
    <property type="entry name" value="Nucleoside Triphosphate Pyrophosphohydrolase"/>
    <property type="match status" value="1"/>
</dbReference>
<dbReference type="GO" id="GO:0006783">
    <property type="term" value="P:heme biosynthetic process"/>
    <property type="evidence" value="ECO:0007669"/>
    <property type="project" value="TreeGrafter"/>
</dbReference>
<dbReference type="PANTHER" id="PTHR38030:SF2">
    <property type="entry name" value="PROTOPORPHYRINOGEN IX DEHYDROGENASE [QUINONE]"/>
    <property type="match status" value="1"/>
</dbReference>
<feature type="domain" description="Flavodoxin-like" evidence="2">
    <location>
        <begin position="3"/>
        <end position="145"/>
    </location>
</feature>
<evidence type="ECO:0000256" key="1">
    <source>
        <dbReference type="SAM" id="Phobius"/>
    </source>
</evidence>
<sequence>MSTVVVYKSKYGSAKRYAEWIAEELGADLRNADETEVKDLAPYDTVIYGAGIYIGCIAGIALIANNFRQLKNKSVIVFTVGVTDPEEKRRTEDLLLKNFTPEMMKKIRVFHLRGALDYNKLGLVYKLMMKKEKIEEVDEVRKEELLPLFAYLDSPKTKTVAPILPAEGSTKIYDTPRLTIETRHVHLPNGKDRNYLFVQPVPAVCILPTDEEHVYLIRQYRAVINEYILEVPAGGMDHAGETPLQCAKRELAEEARFSAKEFVPRGHIYSTPGFCTEKLWLFEARGLNPCEDCARDEDEIIDVVQVKKNEVFGMIARGEIVDAKTIALLTRVLAKVNTD</sequence>
<comment type="caution">
    <text evidence="4">The sequence shown here is derived from an EMBL/GenBank/DDBJ whole genome shotgun (WGS) entry which is preliminary data.</text>
</comment>
<feature type="domain" description="Nudix hydrolase" evidence="3">
    <location>
        <begin position="199"/>
        <end position="328"/>
    </location>
</feature>
<dbReference type="Pfam" id="PF12724">
    <property type="entry name" value="Flavodoxin_5"/>
    <property type="match status" value="1"/>
</dbReference>
<reference evidence="4" key="1">
    <citation type="submission" date="2019-08" db="EMBL/GenBank/DDBJ databases">
        <authorList>
            <person name="Kucharzyk K."/>
            <person name="Murdoch R.W."/>
            <person name="Higgins S."/>
            <person name="Loffler F."/>
        </authorList>
    </citation>
    <scope>NUCLEOTIDE SEQUENCE</scope>
</reference>
<keyword evidence="1" id="KW-0472">Membrane</keyword>
<feature type="transmembrane region" description="Helical" evidence="1">
    <location>
        <begin position="46"/>
        <end position="64"/>
    </location>
</feature>
<evidence type="ECO:0008006" key="5">
    <source>
        <dbReference type="Google" id="ProtNLM"/>
    </source>
</evidence>
<dbReference type="CDD" id="cd03424">
    <property type="entry name" value="NUDIX_ADPRase_Nudt5_UGPPase_Nudt14"/>
    <property type="match status" value="1"/>
</dbReference>
<dbReference type="GO" id="GO:0010181">
    <property type="term" value="F:FMN binding"/>
    <property type="evidence" value="ECO:0007669"/>
    <property type="project" value="InterPro"/>
</dbReference>
<keyword evidence="1" id="KW-1133">Transmembrane helix</keyword>
<dbReference type="PROSITE" id="PS51462">
    <property type="entry name" value="NUDIX"/>
    <property type="match status" value="1"/>
</dbReference>
<dbReference type="GO" id="GO:0070819">
    <property type="term" value="F:menaquinone-dependent protoporphyrinogen oxidase activity"/>
    <property type="evidence" value="ECO:0007669"/>
    <property type="project" value="TreeGrafter"/>
</dbReference>
<dbReference type="InterPro" id="IPR026816">
    <property type="entry name" value="Flavodoxin_dom"/>
</dbReference>